<dbReference type="PANTHER" id="PTHR43756">
    <property type="entry name" value="CHOLINE MONOOXYGENASE, CHLOROPLASTIC"/>
    <property type="match status" value="1"/>
</dbReference>
<feature type="transmembrane region" description="Helical" evidence="6">
    <location>
        <begin position="21"/>
        <end position="38"/>
    </location>
</feature>
<dbReference type="PANTHER" id="PTHR43756:SF6">
    <property type="entry name" value="CLUSTER-BINDING PROTEIN, PUTATIVE (AFU_ORTHOLOGUE AFUA_6G03920)-RELATED"/>
    <property type="match status" value="1"/>
</dbReference>
<accession>A0A9P4Q9C0</accession>
<feature type="domain" description="Rieske" evidence="7">
    <location>
        <begin position="95"/>
        <end position="179"/>
    </location>
</feature>
<sequence length="331" mass="37724">MGLLQMLQLNLGSHVPHLISFAFLIGGWYIISNFSVWLEKCTSLASPLVYGKAKKQTPKAQLYPCVIRESDFPDGWWTSKTLYTLEKRAIFSKTWLFVCHASLFQRPGDYRTFDIADFNIIVMLSKDGVIRAFHNVCRHRAYSVCTKSAGNALALRCRYHGWTYDSRGKLVKAPKFDDVVGFDKSQNSLFEVRTFIDTSGFIYVNLDAYGSDGLTIRVGMPIKARLDILETWTVEAKINWKFGLCPGAFELQSLTSKRRLARLFNSASALVEYWSWPAEFELSPLTRMIRTGYGNHWLTISVLPIDEDRSRLKRSPPSIEVAGNERGMQDC</sequence>
<evidence type="ECO:0000256" key="6">
    <source>
        <dbReference type="SAM" id="Phobius"/>
    </source>
</evidence>
<gene>
    <name evidence="8" type="ORF">K431DRAFT_37381</name>
</gene>
<dbReference type="GO" id="GO:0051537">
    <property type="term" value="F:2 iron, 2 sulfur cluster binding"/>
    <property type="evidence" value="ECO:0007669"/>
    <property type="project" value="UniProtKB-KW"/>
</dbReference>
<keyword evidence="2" id="KW-0479">Metal-binding</keyword>
<name>A0A9P4Q9C0_9PEZI</name>
<reference evidence="8" key="1">
    <citation type="journal article" date="2020" name="Stud. Mycol.">
        <title>101 Dothideomycetes genomes: a test case for predicting lifestyles and emergence of pathogens.</title>
        <authorList>
            <person name="Haridas S."/>
            <person name="Albert R."/>
            <person name="Binder M."/>
            <person name="Bloem J."/>
            <person name="Labutti K."/>
            <person name="Salamov A."/>
            <person name="Andreopoulos B."/>
            <person name="Baker S."/>
            <person name="Barry K."/>
            <person name="Bills G."/>
            <person name="Bluhm B."/>
            <person name="Cannon C."/>
            <person name="Castanera R."/>
            <person name="Culley D."/>
            <person name="Daum C."/>
            <person name="Ezra D."/>
            <person name="Gonzalez J."/>
            <person name="Henrissat B."/>
            <person name="Kuo A."/>
            <person name="Liang C."/>
            <person name="Lipzen A."/>
            <person name="Lutzoni F."/>
            <person name="Magnuson J."/>
            <person name="Mondo S."/>
            <person name="Nolan M."/>
            <person name="Ohm R."/>
            <person name="Pangilinan J."/>
            <person name="Park H.-J."/>
            <person name="Ramirez L."/>
            <person name="Alfaro M."/>
            <person name="Sun H."/>
            <person name="Tritt A."/>
            <person name="Yoshinaga Y."/>
            <person name="Zwiers L.-H."/>
            <person name="Turgeon B."/>
            <person name="Goodwin S."/>
            <person name="Spatafora J."/>
            <person name="Crous P."/>
            <person name="Grigoriev I."/>
        </authorList>
    </citation>
    <scope>NUCLEOTIDE SEQUENCE</scope>
    <source>
        <strain evidence="8">CBS 116435</strain>
    </source>
</reference>
<keyword evidence="9" id="KW-1185">Reference proteome</keyword>
<dbReference type="PRINTS" id="PR00090">
    <property type="entry name" value="RNGDIOXGNASE"/>
</dbReference>
<dbReference type="CDD" id="cd03469">
    <property type="entry name" value="Rieske_RO_Alpha_N"/>
    <property type="match status" value="1"/>
</dbReference>
<dbReference type="PROSITE" id="PS51296">
    <property type="entry name" value="RIESKE"/>
    <property type="match status" value="1"/>
</dbReference>
<dbReference type="Pfam" id="PF00355">
    <property type="entry name" value="Rieske"/>
    <property type="match status" value="1"/>
</dbReference>
<comment type="caution">
    <text evidence="8">The sequence shown here is derived from an EMBL/GenBank/DDBJ whole genome shotgun (WGS) entry which is preliminary data.</text>
</comment>
<keyword evidence="3" id="KW-0560">Oxidoreductase</keyword>
<keyword evidence="1" id="KW-0001">2Fe-2S</keyword>
<dbReference type="AlphaFoldDB" id="A0A9P4Q9C0"/>
<dbReference type="InterPro" id="IPR015881">
    <property type="entry name" value="ARHD_Rieske_2Fe_2S"/>
</dbReference>
<dbReference type="PROSITE" id="PS00570">
    <property type="entry name" value="RING_HYDROXYL_ALPHA"/>
    <property type="match status" value="1"/>
</dbReference>
<organism evidence="8 9">
    <name type="scientific">Polychaeton citri CBS 116435</name>
    <dbReference type="NCBI Taxonomy" id="1314669"/>
    <lineage>
        <taxon>Eukaryota</taxon>
        <taxon>Fungi</taxon>
        <taxon>Dikarya</taxon>
        <taxon>Ascomycota</taxon>
        <taxon>Pezizomycotina</taxon>
        <taxon>Dothideomycetes</taxon>
        <taxon>Dothideomycetidae</taxon>
        <taxon>Capnodiales</taxon>
        <taxon>Capnodiaceae</taxon>
        <taxon>Polychaeton</taxon>
    </lineage>
</organism>
<evidence type="ECO:0000256" key="2">
    <source>
        <dbReference type="ARBA" id="ARBA00022723"/>
    </source>
</evidence>
<dbReference type="InterPro" id="IPR001663">
    <property type="entry name" value="Rng_hydr_dOase-A"/>
</dbReference>
<evidence type="ECO:0000313" key="8">
    <source>
        <dbReference type="EMBL" id="KAF2723002.1"/>
    </source>
</evidence>
<dbReference type="OrthoDB" id="426882at2759"/>
<keyword evidence="6" id="KW-0472">Membrane</keyword>
<keyword evidence="6" id="KW-0812">Transmembrane</keyword>
<evidence type="ECO:0000256" key="1">
    <source>
        <dbReference type="ARBA" id="ARBA00022714"/>
    </source>
</evidence>
<evidence type="ECO:0000256" key="3">
    <source>
        <dbReference type="ARBA" id="ARBA00023002"/>
    </source>
</evidence>
<dbReference type="InterPro" id="IPR036922">
    <property type="entry name" value="Rieske_2Fe-2S_sf"/>
</dbReference>
<dbReference type="Gene3D" id="2.102.10.10">
    <property type="entry name" value="Rieske [2Fe-2S] iron-sulphur domain"/>
    <property type="match status" value="1"/>
</dbReference>
<dbReference type="EMBL" id="MU003779">
    <property type="protein sequence ID" value="KAF2723002.1"/>
    <property type="molecule type" value="Genomic_DNA"/>
</dbReference>
<dbReference type="Proteomes" id="UP000799441">
    <property type="component" value="Unassembled WGS sequence"/>
</dbReference>
<dbReference type="GO" id="GO:0016491">
    <property type="term" value="F:oxidoreductase activity"/>
    <property type="evidence" value="ECO:0007669"/>
    <property type="project" value="UniProtKB-KW"/>
</dbReference>
<evidence type="ECO:0000256" key="4">
    <source>
        <dbReference type="ARBA" id="ARBA00023004"/>
    </source>
</evidence>
<keyword evidence="4" id="KW-0408">Iron</keyword>
<proteinExistence type="predicted"/>
<evidence type="ECO:0000259" key="7">
    <source>
        <dbReference type="PROSITE" id="PS51296"/>
    </source>
</evidence>
<keyword evidence="5" id="KW-0411">Iron-sulfur</keyword>
<dbReference type="InterPro" id="IPR017941">
    <property type="entry name" value="Rieske_2Fe-2S"/>
</dbReference>
<protein>
    <submittedName>
        <fullName evidence="8">ISP domain-containing protein</fullName>
    </submittedName>
</protein>
<dbReference type="GO" id="GO:0005506">
    <property type="term" value="F:iron ion binding"/>
    <property type="evidence" value="ECO:0007669"/>
    <property type="project" value="InterPro"/>
</dbReference>
<evidence type="ECO:0000313" key="9">
    <source>
        <dbReference type="Proteomes" id="UP000799441"/>
    </source>
</evidence>
<keyword evidence="6" id="KW-1133">Transmembrane helix</keyword>
<dbReference type="SUPFAM" id="SSF50022">
    <property type="entry name" value="ISP domain"/>
    <property type="match status" value="1"/>
</dbReference>
<evidence type="ECO:0000256" key="5">
    <source>
        <dbReference type="ARBA" id="ARBA00023014"/>
    </source>
</evidence>